<proteinExistence type="predicted"/>
<feature type="repeat" description="WD" evidence="1">
    <location>
        <begin position="249"/>
        <end position="290"/>
    </location>
</feature>
<dbReference type="EMBL" id="PVQB02000518">
    <property type="protein sequence ID" value="KAF4336090.1"/>
    <property type="molecule type" value="Genomic_DNA"/>
</dbReference>
<gene>
    <name evidence="2" type="ORF">FBEOM_10026</name>
</gene>
<dbReference type="Proteomes" id="UP000730481">
    <property type="component" value="Unassembled WGS sequence"/>
</dbReference>
<dbReference type="SMART" id="SM00320">
    <property type="entry name" value="WD40"/>
    <property type="match status" value="5"/>
</dbReference>
<dbReference type="PANTHER" id="PTHR19879:SF9">
    <property type="entry name" value="TRANSCRIPTION INITIATION FACTOR TFIID SUBUNIT 5"/>
    <property type="match status" value="1"/>
</dbReference>
<dbReference type="Pfam" id="PF00400">
    <property type="entry name" value="WD40"/>
    <property type="match status" value="2"/>
</dbReference>
<dbReference type="InterPro" id="IPR001680">
    <property type="entry name" value="WD40_rpt"/>
</dbReference>
<sequence>MTCYSSDQFLKDWRYAVKQDFRTAAGEPYPYADNGRQQWGDEIKRMAFKKPPHLGSVSSDGKYLALAIGHVIHLLDTARWDTVAILRGHTNNVDALTFRPDNSNLLVSSEEQVYDDMGQSDPPTIILWNIEQERSAPKLSDDQLRNATQAALSAAAHKLAEAGIELSEGELIHLKGTLEPVVSRTVSKHVAASKVTIQGRLQSAFGSQIFSPSGKWMTYLPGESPESNGDDSWDIQIVYADDPTEGLLLKGHTDAVMWTGWSHDESLFASVAWDQSIRVWDTVTGKQKYKFMTEGQNWAGAFSPDSAYFVANDGLSNIRVYSMVDGELYWILEGKQSDFWRRTLAWHPTKQWLVVGGESSGEILLLDVKEKKLLQKRLLSTDASLVDDDVRGMMKQFVGTQEVKFFDGGNKLVVWTYGDWSTEVYNLSQEVKWRFARGGTEDGPNVGKWRNDQGKATSGGSHDMVAWEDHSKGSLILASLDYDGVRVWEVPLTT</sequence>
<evidence type="ECO:0000313" key="3">
    <source>
        <dbReference type="Proteomes" id="UP000730481"/>
    </source>
</evidence>
<name>A0A9P5AC15_9HYPO</name>
<keyword evidence="3" id="KW-1185">Reference proteome</keyword>
<evidence type="ECO:0008006" key="4">
    <source>
        <dbReference type="Google" id="ProtNLM"/>
    </source>
</evidence>
<dbReference type="PROSITE" id="PS50294">
    <property type="entry name" value="WD_REPEATS_REGION"/>
    <property type="match status" value="1"/>
</dbReference>
<organism evidence="2 3">
    <name type="scientific">Fusarium beomiforme</name>
    <dbReference type="NCBI Taxonomy" id="44412"/>
    <lineage>
        <taxon>Eukaryota</taxon>
        <taxon>Fungi</taxon>
        <taxon>Dikarya</taxon>
        <taxon>Ascomycota</taxon>
        <taxon>Pezizomycotina</taxon>
        <taxon>Sordariomycetes</taxon>
        <taxon>Hypocreomycetidae</taxon>
        <taxon>Hypocreales</taxon>
        <taxon>Nectriaceae</taxon>
        <taxon>Fusarium</taxon>
        <taxon>Fusarium burgessii species complex</taxon>
    </lineage>
</organism>
<dbReference type="InterPro" id="IPR015943">
    <property type="entry name" value="WD40/YVTN_repeat-like_dom_sf"/>
</dbReference>
<reference evidence="2" key="2">
    <citation type="submission" date="2020-02" db="EMBL/GenBank/DDBJ databases">
        <title>Identification and distribution of gene clusters putatively required for synthesis of sphingolipid metabolism inhibitors in phylogenetically diverse species of the filamentous fungus Fusarium.</title>
        <authorList>
            <person name="Kim H.-S."/>
            <person name="Busman M."/>
            <person name="Brown D.W."/>
            <person name="Divon H."/>
            <person name="Uhlig S."/>
            <person name="Proctor R.H."/>
        </authorList>
    </citation>
    <scope>NUCLEOTIDE SEQUENCE</scope>
    <source>
        <strain evidence="2">NRRL 25174</strain>
    </source>
</reference>
<comment type="caution">
    <text evidence="2">The sequence shown here is derived from an EMBL/GenBank/DDBJ whole genome shotgun (WGS) entry which is preliminary data.</text>
</comment>
<dbReference type="SUPFAM" id="SSF50998">
    <property type="entry name" value="Quinoprotein alcohol dehydrogenase-like"/>
    <property type="match status" value="1"/>
</dbReference>
<reference evidence="2" key="1">
    <citation type="journal article" date="2017" name="Mycologia">
        <title>Fusarium algeriense, sp. nov., a novel toxigenic crown rot pathogen of durum wheat from Algeria is nested in the Fusarium burgessii species complex.</title>
        <authorList>
            <person name="Laraba I."/>
            <person name="Keddad A."/>
            <person name="Boureghda H."/>
            <person name="Abdallah N."/>
            <person name="Vaughan M.M."/>
            <person name="Proctor R.H."/>
            <person name="Busman M."/>
            <person name="O'Donnell K."/>
        </authorList>
    </citation>
    <scope>NUCLEOTIDE SEQUENCE</scope>
    <source>
        <strain evidence="2">NRRL 25174</strain>
    </source>
</reference>
<evidence type="ECO:0000313" key="2">
    <source>
        <dbReference type="EMBL" id="KAF4336090.1"/>
    </source>
</evidence>
<accession>A0A9P5AC15</accession>
<dbReference type="InterPro" id="IPR011047">
    <property type="entry name" value="Quinoprotein_ADH-like_sf"/>
</dbReference>
<dbReference type="PANTHER" id="PTHR19879">
    <property type="entry name" value="TRANSCRIPTION INITIATION FACTOR TFIID"/>
    <property type="match status" value="1"/>
</dbReference>
<keyword evidence="1" id="KW-0853">WD repeat</keyword>
<evidence type="ECO:0000256" key="1">
    <source>
        <dbReference type="PROSITE-ProRule" id="PRU00221"/>
    </source>
</evidence>
<dbReference type="OrthoDB" id="1367865at2759"/>
<protein>
    <recommendedName>
        <fullName evidence="4">WD40 repeat-like protein</fullName>
    </recommendedName>
</protein>
<dbReference type="PROSITE" id="PS50082">
    <property type="entry name" value="WD_REPEATS_2"/>
    <property type="match status" value="1"/>
</dbReference>
<dbReference type="Gene3D" id="2.130.10.10">
    <property type="entry name" value="YVTN repeat-like/Quinoprotein amine dehydrogenase"/>
    <property type="match status" value="2"/>
</dbReference>
<dbReference type="AlphaFoldDB" id="A0A9P5AC15"/>